<comment type="caution">
    <text evidence="1">The sequence shown here is derived from an EMBL/GenBank/DDBJ whole genome shotgun (WGS) entry which is preliminary data.</text>
</comment>
<proteinExistence type="predicted"/>
<dbReference type="Proteomes" id="UP001470230">
    <property type="component" value="Unassembled WGS sequence"/>
</dbReference>
<evidence type="ECO:0000313" key="2">
    <source>
        <dbReference type="Proteomes" id="UP001470230"/>
    </source>
</evidence>
<reference evidence="1 2" key="1">
    <citation type="submission" date="2024-04" db="EMBL/GenBank/DDBJ databases">
        <title>Tritrichomonas musculus Genome.</title>
        <authorList>
            <person name="Alves-Ferreira E."/>
            <person name="Grigg M."/>
            <person name="Lorenzi H."/>
            <person name="Galac M."/>
        </authorList>
    </citation>
    <scope>NUCLEOTIDE SEQUENCE [LARGE SCALE GENOMIC DNA]</scope>
    <source>
        <strain evidence="1 2">EAF2021</strain>
    </source>
</reference>
<gene>
    <name evidence="1" type="ORF">M9Y10_012946</name>
</gene>
<evidence type="ECO:0000313" key="1">
    <source>
        <dbReference type="EMBL" id="KAK8857851.1"/>
    </source>
</evidence>
<sequence length="81" mass="8903">MYDVSILICYDGDDVKKAPRCVFSKLGHAHVDIDDEGFSTGPENDGSFRERIINLIKYFSPAIGEKAETTNGSSSKCCLLI</sequence>
<keyword evidence="2" id="KW-1185">Reference proteome</keyword>
<dbReference type="EMBL" id="JAPFFF010000019">
    <property type="protein sequence ID" value="KAK8857851.1"/>
    <property type="molecule type" value="Genomic_DNA"/>
</dbReference>
<name>A0ABR2I6J7_9EUKA</name>
<organism evidence="1 2">
    <name type="scientific">Tritrichomonas musculus</name>
    <dbReference type="NCBI Taxonomy" id="1915356"/>
    <lineage>
        <taxon>Eukaryota</taxon>
        <taxon>Metamonada</taxon>
        <taxon>Parabasalia</taxon>
        <taxon>Tritrichomonadida</taxon>
        <taxon>Tritrichomonadidae</taxon>
        <taxon>Tritrichomonas</taxon>
    </lineage>
</organism>
<protein>
    <submittedName>
        <fullName evidence="1">Uncharacterized protein</fullName>
    </submittedName>
</protein>
<accession>A0ABR2I6J7</accession>